<evidence type="ECO:0000256" key="3">
    <source>
        <dbReference type="ARBA" id="ARBA00022603"/>
    </source>
</evidence>
<dbReference type="InterPro" id="IPR014776">
    <property type="entry name" value="4pyrrole_Mease_sub2"/>
</dbReference>
<evidence type="ECO:0000259" key="7">
    <source>
        <dbReference type="Pfam" id="PF00590"/>
    </source>
</evidence>
<dbReference type="InterPro" id="IPR035996">
    <property type="entry name" value="4pyrrol_Methylase_sf"/>
</dbReference>
<dbReference type="PANTHER" id="PTHR43467:SF2">
    <property type="entry name" value="COBALT-PRECORRIN-2 C(20)-METHYLTRANSFERASE"/>
    <property type="match status" value="1"/>
</dbReference>
<evidence type="ECO:0000256" key="6">
    <source>
        <dbReference type="PIRNR" id="PIRNR036427"/>
    </source>
</evidence>
<keyword evidence="4" id="KW-0808">Transferase</keyword>
<sequence length="225" mass="25060">MKKLYGIGTGPGDPELLTLKAVRIIEGAGVIFAPNNKGSNMAVDTAREFIGNTKLILIDFPMGHVTKEDYSKGAEIISKEIPDEEYGVFLTIGDSMIYSTFIYIMEELRLKSIDIEIVPGIPSFVAAACASKTPLTLKGESLLICDELEDELLKSVNSIAILKTLKDNENLLDILEENKYEYKYIKKATLKDQEILTDKENILNEKDYISLILARKTNQGVKYEG</sequence>
<proteinExistence type="inferred from homology"/>
<keyword evidence="3" id="KW-0489">Methyltransferase</keyword>
<evidence type="ECO:0000256" key="1">
    <source>
        <dbReference type="ARBA" id="ARBA00004953"/>
    </source>
</evidence>
<comment type="similarity">
    <text evidence="6">Belongs to the precorrin methyltransferase family.</text>
</comment>
<reference evidence="8" key="1">
    <citation type="submission" date="2020-08" db="EMBL/GenBank/DDBJ databases">
        <title>Genome public.</title>
        <authorList>
            <person name="Liu C."/>
            <person name="Sun Q."/>
        </authorList>
    </citation>
    <scope>NUCLEOTIDE SEQUENCE</scope>
    <source>
        <strain evidence="8">BX21</strain>
    </source>
</reference>
<keyword evidence="2" id="KW-0169">Cobalamin biosynthesis</keyword>
<accession>A0A926EZY2</accession>
<keyword evidence="9" id="KW-1185">Reference proteome</keyword>
<dbReference type="Gene3D" id="3.40.1010.10">
    <property type="entry name" value="Cobalt-precorrin-4 Transmethylase, Domain 1"/>
    <property type="match status" value="1"/>
</dbReference>
<dbReference type="Proteomes" id="UP000601171">
    <property type="component" value="Unassembled WGS sequence"/>
</dbReference>
<dbReference type="AlphaFoldDB" id="A0A926EZY2"/>
<dbReference type="PANTHER" id="PTHR43467">
    <property type="entry name" value="COBALT-PRECORRIN-2 C(20)-METHYLTRANSFERASE"/>
    <property type="match status" value="1"/>
</dbReference>
<protein>
    <submittedName>
        <fullName evidence="8">Precorrin-2 C(20)-methyltransferase</fullName>
    </submittedName>
</protein>
<evidence type="ECO:0000256" key="5">
    <source>
        <dbReference type="ARBA" id="ARBA00022691"/>
    </source>
</evidence>
<keyword evidence="5" id="KW-0949">S-adenosyl-L-methionine</keyword>
<gene>
    <name evidence="8" type="ORF">H8707_14685</name>
</gene>
<evidence type="ECO:0000256" key="2">
    <source>
        <dbReference type="ARBA" id="ARBA00022573"/>
    </source>
</evidence>
<organism evidence="8 9">
    <name type="scientific">Paratissierella segnis</name>
    <dbReference type="NCBI Taxonomy" id="2763679"/>
    <lineage>
        <taxon>Bacteria</taxon>
        <taxon>Bacillati</taxon>
        <taxon>Bacillota</taxon>
        <taxon>Tissierellia</taxon>
        <taxon>Tissierellales</taxon>
        <taxon>Tissierellaceae</taxon>
        <taxon>Paratissierella</taxon>
    </lineage>
</organism>
<dbReference type="Gene3D" id="3.30.950.10">
    <property type="entry name" value="Methyltransferase, Cobalt-precorrin-4 Transmethylase, Domain 2"/>
    <property type="match status" value="1"/>
</dbReference>
<dbReference type="InterPro" id="IPR000878">
    <property type="entry name" value="4pyrrol_Mease"/>
</dbReference>
<dbReference type="PIRSF" id="PIRSF036427">
    <property type="entry name" value="Precrrn-2_mtase"/>
    <property type="match status" value="1"/>
</dbReference>
<dbReference type="EMBL" id="JACRTG010000034">
    <property type="protein sequence ID" value="MBC8589459.1"/>
    <property type="molecule type" value="Genomic_DNA"/>
</dbReference>
<evidence type="ECO:0000256" key="4">
    <source>
        <dbReference type="ARBA" id="ARBA00022679"/>
    </source>
</evidence>
<dbReference type="InterPro" id="IPR014777">
    <property type="entry name" value="4pyrrole_Mease_sub1"/>
</dbReference>
<evidence type="ECO:0000313" key="8">
    <source>
        <dbReference type="EMBL" id="MBC8589459.1"/>
    </source>
</evidence>
<dbReference type="InterPro" id="IPR003043">
    <property type="entry name" value="Uropor_MeTrfase_CS"/>
</dbReference>
<dbReference type="Pfam" id="PF00590">
    <property type="entry name" value="TP_methylase"/>
    <property type="match status" value="1"/>
</dbReference>
<dbReference type="InterPro" id="IPR012382">
    <property type="entry name" value="CobI/CbiL"/>
</dbReference>
<comment type="pathway">
    <text evidence="1">Cofactor biosynthesis; adenosylcobalamin biosynthesis.</text>
</comment>
<dbReference type="GO" id="GO:0009236">
    <property type="term" value="P:cobalamin biosynthetic process"/>
    <property type="evidence" value="ECO:0007669"/>
    <property type="project" value="UniProtKB-UniRule"/>
</dbReference>
<dbReference type="GO" id="GO:0030788">
    <property type="term" value="F:precorrin-2 C20-methyltransferase activity"/>
    <property type="evidence" value="ECO:0007669"/>
    <property type="project" value="InterPro"/>
</dbReference>
<dbReference type="PROSITE" id="PS00839">
    <property type="entry name" value="SUMT_1"/>
    <property type="match status" value="1"/>
</dbReference>
<evidence type="ECO:0000313" key="9">
    <source>
        <dbReference type="Proteomes" id="UP000601171"/>
    </source>
</evidence>
<feature type="domain" description="Tetrapyrrole methylase" evidence="7">
    <location>
        <begin position="3"/>
        <end position="198"/>
    </location>
</feature>
<dbReference type="CDD" id="cd11645">
    <property type="entry name" value="Precorrin_2_C20_MT"/>
    <property type="match status" value="1"/>
</dbReference>
<dbReference type="RefSeq" id="WP_262430927.1">
    <property type="nucleotide sequence ID" value="NZ_JACRTG010000034.1"/>
</dbReference>
<dbReference type="GO" id="GO:0032259">
    <property type="term" value="P:methylation"/>
    <property type="evidence" value="ECO:0007669"/>
    <property type="project" value="UniProtKB-KW"/>
</dbReference>
<name>A0A926EZY2_9FIRM</name>
<comment type="caution">
    <text evidence="8">The sequence shown here is derived from an EMBL/GenBank/DDBJ whole genome shotgun (WGS) entry which is preliminary data.</text>
</comment>
<dbReference type="SUPFAM" id="SSF53790">
    <property type="entry name" value="Tetrapyrrole methylase"/>
    <property type="match status" value="1"/>
</dbReference>